<comment type="caution">
    <text evidence="1">The sequence shown here is derived from an EMBL/GenBank/DDBJ whole genome shotgun (WGS) entry which is preliminary data.</text>
</comment>
<proteinExistence type="predicted"/>
<accession>A0ACA9SSB1</accession>
<keyword evidence="2" id="KW-1185">Reference proteome</keyword>
<reference evidence="1" key="1">
    <citation type="submission" date="2021-06" db="EMBL/GenBank/DDBJ databases">
        <authorList>
            <person name="Kallberg Y."/>
            <person name="Tangrot J."/>
            <person name="Rosling A."/>
        </authorList>
    </citation>
    <scope>NUCLEOTIDE SEQUENCE</scope>
    <source>
        <strain evidence="1">MA461A</strain>
    </source>
</reference>
<dbReference type="EMBL" id="CAJVQC010157293">
    <property type="protein sequence ID" value="CAG8847712.1"/>
    <property type="molecule type" value="Genomic_DNA"/>
</dbReference>
<name>A0ACA9SSB1_9GLOM</name>
<sequence length="136" mass="15464">PTEEMKEPTAGEKAKESDEKKETSPSPENLGEILDSKVETLAEIVKNRLPSFDAKFYHIYKEDKDKVKKAFDSEKTFLIVLNSIIKEADSWSDKELETAVGNLEPIEDVYDEEEMLRSLEGLPDKETPLDNLADDE</sequence>
<feature type="non-terminal residue" evidence="1">
    <location>
        <position position="1"/>
    </location>
</feature>
<gene>
    <name evidence="1" type="ORF">RPERSI_LOCUS34765</name>
</gene>
<evidence type="ECO:0000313" key="1">
    <source>
        <dbReference type="EMBL" id="CAG8847712.1"/>
    </source>
</evidence>
<protein>
    <submittedName>
        <fullName evidence="1">22803_t:CDS:1</fullName>
    </submittedName>
</protein>
<dbReference type="Proteomes" id="UP000789920">
    <property type="component" value="Unassembled WGS sequence"/>
</dbReference>
<evidence type="ECO:0000313" key="2">
    <source>
        <dbReference type="Proteomes" id="UP000789920"/>
    </source>
</evidence>
<organism evidence="1 2">
    <name type="scientific">Racocetra persica</name>
    <dbReference type="NCBI Taxonomy" id="160502"/>
    <lineage>
        <taxon>Eukaryota</taxon>
        <taxon>Fungi</taxon>
        <taxon>Fungi incertae sedis</taxon>
        <taxon>Mucoromycota</taxon>
        <taxon>Glomeromycotina</taxon>
        <taxon>Glomeromycetes</taxon>
        <taxon>Diversisporales</taxon>
        <taxon>Gigasporaceae</taxon>
        <taxon>Racocetra</taxon>
    </lineage>
</organism>